<feature type="non-terminal residue" evidence="2">
    <location>
        <position position="93"/>
    </location>
</feature>
<organism evidence="2">
    <name type="scientific">Conus monile</name>
    <name type="common">Necklace cone</name>
    <dbReference type="NCBI Taxonomy" id="351660"/>
    <lineage>
        <taxon>Eukaryota</taxon>
        <taxon>Metazoa</taxon>
        <taxon>Spiralia</taxon>
        <taxon>Lophotrochozoa</taxon>
        <taxon>Mollusca</taxon>
        <taxon>Gastropoda</taxon>
        <taxon>Caenogastropoda</taxon>
        <taxon>Neogastropoda</taxon>
        <taxon>Conoidea</taxon>
        <taxon>Conidae</taxon>
        <taxon>Conus</taxon>
        <taxon>Strategoconus</taxon>
    </lineage>
</organism>
<proteinExistence type="evidence at transcript level"/>
<dbReference type="AlphaFoldDB" id="A0A0N7HVT6"/>
<sequence>MSRLFMILLVICVITLGTDAFPADDSGTDKRFWPIPDPDLKGTFDSIGHKSPLDDKFGRASPADDSGIEKRTHSDLKNFHGGSWYRFPWGYGK</sequence>
<feature type="chain" id="PRO_5006012704" evidence="1">
    <location>
        <begin position="21"/>
        <end position="93"/>
    </location>
</feature>
<feature type="signal peptide" evidence="1">
    <location>
        <begin position="1"/>
        <end position="20"/>
    </location>
</feature>
<name>A0A0N7HVT6_CONMO</name>
<evidence type="ECO:0000313" key="2">
    <source>
        <dbReference type="EMBL" id="ALI96897.1"/>
    </source>
</evidence>
<reference evidence="2" key="1">
    <citation type="submission" date="2015-09" db="EMBL/GenBank/DDBJ databases">
        <authorList>
            <consortium name="Swine Surveillance"/>
        </authorList>
    </citation>
    <scope>NUCLEOTIDE SEQUENCE</scope>
    <source>
        <strain evidence="2">C.Mo13residue</strain>
    </source>
</reference>
<accession>A0A0N7HVT6</accession>
<evidence type="ECO:0000256" key="1">
    <source>
        <dbReference type="SAM" id="SignalP"/>
    </source>
</evidence>
<keyword evidence="1" id="KW-0732">Signal</keyword>
<protein>
    <submittedName>
        <fullName evidence="2">Conotoxin</fullName>
    </submittedName>
</protein>
<dbReference type="EMBL" id="KT713754">
    <property type="protein sequence ID" value="ALI96897.1"/>
    <property type="molecule type" value="mRNA"/>
</dbReference>